<protein>
    <submittedName>
        <fullName evidence="1">Uncharacterized protein</fullName>
    </submittedName>
</protein>
<dbReference type="InterPro" id="IPR052867">
    <property type="entry name" value="ATP_Synthase_Subunit_6"/>
</dbReference>
<dbReference type="AlphaFoldDB" id="A0A9D3ZV74"/>
<comment type="caution">
    <text evidence="1">The sequence shown here is derived from an EMBL/GenBank/DDBJ whole genome shotgun (WGS) entry which is preliminary data.</text>
</comment>
<sequence>MAGFLQERVQPDLALVGFAVTGTIISKFSLGLTEEDAKNSPFAQKHKRLPFSAGGVEVQVANGPPVAFQNYLFPTVRSREGRCGLKLTQNLHPITAKRTRKEKNPNYDLKVVLYL</sequence>
<evidence type="ECO:0000313" key="1">
    <source>
        <dbReference type="EMBL" id="KAH1066848.1"/>
    </source>
</evidence>
<dbReference type="PANTHER" id="PTHR34565">
    <property type="entry name" value="TRANSMEMBRANE PROTEIN"/>
    <property type="match status" value="1"/>
</dbReference>
<proteinExistence type="predicted"/>
<gene>
    <name evidence="1" type="ORF">J1N35_031835</name>
</gene>
<dbReference type="OrthoDB" id="15815at2759"/>
<name>A0A9D3ZV74_9ROSI</name>
<dbReference type="EMBL" id="JAIQCV010000009">
    <property type="protein sequence ID" value="KAH1066848.1"/>
    <property type="molecule type" value="Genomic_DNA"/>
</dbReference>
<keyword evidence="2" id="KW-1185">Reference proteome</keyword>
<accession>A0A9D3ZV74</accession>
<dbReference type="Proteomes" id="UP000828251">
    <property type="component" value="Unassembled WGS sequence"/>
</dbReference>
<reference evidence="1 2" key="1">
    <citation type="journal article" date="2021" name="Plant Biotechnol. J.">
        <title>Multi-omics assisted identification of the key and species-specific regulatory components of drought-tolerant mechanisms in Gossypium stocksii.</title>
        <authorList>
            <person name="Yu D."/>
            <person name="Ke L."/>
            <person name="Zhang D."/>
            <person name="Wu Y."/>
            <person name="Sun Y."/>
            <person name="Mei J."/>
            <person name="Sun J."/>
            <person name="Sun Y."/>
        </authorList>
    </citation>
    <scope>NUCLEOTIDE SEQUENCE [LARGE SCALE GENOMIC DNA]</scope>
    <source>
        <strain evidence="2">cv. E1</strain>
        <tissue evidence="1">Leaf</tissue>
    </source>
</reference>
<evidence type="ECO:0000313" key="2">
    <source>
        <dbReference type="Proteomes" id="UP000828251"/>
    </source>
</evidence>
<organism evidence="1 2">
    <name type="scientific">Gossypium stocksii</name>
    <dbReference type="NCBI Taxonomy" id="47602"/>
    <lineage>
        <taxon>Eukaryota</taxon>
        <taxon>Viridiplantae</taxon>
        <taxon>Streptophyta</taxon>
        <taxon>Embryophyta</taxon>
        <taxon>Tracheophyta</taxon>
        <taxon>Spermatophyta</taxon>
        <taxon>Magnoliopsida</taxon>
        <taxon>eudicotyledons</taxon>
        <taxon>Gunneridae</taxon>
        <taxon>Pentapetalae</taxon>
        <taxon>rosids</taxon>
        <taxon>malvids</taxon>
        <taxon>Malvales</taxon>
        <taxon>Malvaceae</taxon>
        <taxon>Malvoideae</taxon>
        <taxon>Gossypium</taxon>
    </lineage>
</organism>
<dbReference type="PANTHER" id="PTHR34565:SF1">
    <property type="entry name" value="TRANSMEMBRANE PROTEIN"/>
    <property type="match status" value="1"/>
</dbReference>